<feature type="transmembrane region" description="Helical" evidence="8">
    <location>
        <begin position="208"/>
        <end position="226"/>
    </location>
</feature>
<keyword evidence="7" id="KW-0460">Magnesium</keyword>
<feature type="binding site" evidence="7">
    <location>
        <position position="207"/>
    </location>
    <ligand>
        <name>Mg(2+)</name>
        <dbReference type="ChEBI" id="CHEBI:18420"/>
    </ligand>
</feature>
<comment type="cofactor">
    <cofactor evidence="7">
        <name>Mg(2+)</name>
        <dbReference type="ChEBI" id="CHEBI:18420"/>
    </cofactor>
</comment>
<dbReference type="GO" id="GO:0009103">
    <property type="term" value="P:lipopolysaccharide biosynthetic process"/>
    <property type="evidence" value="ECO:0007669"/>
    <property type="project" value="TreeGrafter"/>
</dbReference>
<dbReference type="KEGG" id="pmet:G4Y79_03890"/>
<evidence type="ECO:0000256" key="3">
    <source>
        <dbReference type="ARBA" id="ARBA00022679"/>
    </source>
</evidence>
<comment type="subcellular location">
    <subcellularLocation>
        <location evidence="1">Cell membrane</location>
        <topology evidence="1">Multi-pass membrane protein</topology>
    </subcellularLocation>
</comment>
<feature type="transmembrane region" description="Helical" evidence="8">
    <location>
        <begin position="156"/>
        <end position="173"/>
    </location>
</feature>
<feature type="transmembrane region" description="Helical" evidence="8">
    <location>
        <begin position="74"/>
        <end position="93"/>
    </location>
</feature>
<name>A0A7S8IED3_9CHLR</name>
<sequence length="343" mass="37092">MDATVQYFPMMIVGFAAALGLTPISRQIAMRLGVVDKPNAPRKTHKDHKPMMGGLAIYIAFSAALLIFSPAENVAEYAAIVFGAGVLALTGAIDDRYQLSWRLRFIVQVGVAFIIVLSGTQIRMFGNQLIDVPITLIWIVALVNAANFLDNMDGLTAGLSTIASFWFLVIALTQAQYTVAMLAAALFGSSMGFLIYNFNPASTFMGDMGALVLGFVLSVLAIKLEFGSQPLGVSWMVPVLVLALPITDINLVVWTRLAEGRSPAEGGRDHTSHRLLTLRFSPRMTLITLYILCGLYGLLGLIVAISPTATALKIGVSALMLLGVWLILMVYIRERYQKGGTSD</sequence>
<keyword evidence="6 8" id="KW-0472">Membrane</keyword>
<dbReference type="Proteomes" id="UP000594468">
    <property type="component" value="Chromosome"/>
</dbReference>
<keyword evidence="10" id="KW-1185">Reference proteome</keyword>
<feature type="transmembrane region" description="Helical" evidence="8">
    <location>
        <begin position="311"/>
        <end position="332"/>
    </location>
</feature>
<feature type="transmembrane region" description="Helical" evidence="8">
    <location>
        <begin position="6"/>
        <end position="29"/>
    </location>
</feature>
<evidence type="ECO:0000256" key="4">
    <source>
        <dbReference type="ARBA" id="ARBA00022692"/>
    </source>
</evidence>
<reference evidence="9 10" key="1">
    <citation type="submission" date="2020-02" db="EMBL/GenBank/DDBJ databases">
        <authorList>
            <person name="Zheng R.K."/>
            <person name="Sun C.M."/>
        </authorList>
    </citation>
    <scope>NUCLEOTIDE SEQUENCE [LARGE SCALE GENOMIC DNA]</scope>
    <source>
        <strain evidence="10">rifampicinis</strain>
    </source>
</reference>
<feature type="transmembrane region" description="Helical" evidence="8">
    <location>
        <begin position="232"/>
        <end position="253"/>
    </location>
</feature>
<feature type="transmembrane region" description="Helical" evidence="8">
    <location>
        <begin position="284"/>
        <end position="305"/>
    </location>
</feature>
<feature type="transmembrane region" description="Helical" evidence="8">
    <location>
        <begin position="105"/>
        <end position="126"/>
    </location>
</feature>
<dbReference type="GO" id="GO:0044038">
    <property type="term" value="P:cell wall macromolecule biosynthetic process"/>
    <property type="evidence" value="ECO:0007669"/>
    <property type="project" value="TreeGrafter"/>
</dbReference>
<evidence type="ECO:0000256" key="1">
    <source>
        <dbReference type="ARBA" id="ARBA00004651"/>
    </source>
</evidence>
<evidence type="ECO:0000256" key="6">
    <source>
        <dbReference type="ARBA" id="ARBA00023136"/>
    </source>
</evidence>
<dbReference type="AlphaFoldDB" id="A0A7S8IED3"/>
<keyword evidence="4 8" id="KW-0812">Transmembrane</keyword>
<evidence type="ECO:0000313" key="10">
    <source>
        <dbReference type="Proteomes" id="UP000594468"/>
    </source>
</evidence>
<feature type="transmembrane region" description="Helical" evidence="8">
    <location>
        <begin position="179"/>
        <end position="196"/>
    </location>
</feature>
<dbReference type="Pfam" id="PF00953">
    <property type="entry name" value="Glycos_transf_4"/>
    <property type="match status" value="1"/>
</dbReference>
<evidence type="ECO:0000256" key="2">
    <source>
        <dbReference type="ARBA" id="ARBA00022475"/>
    </source>
</evidence>
<evidence type="ECO:0000256" key="8">
    <source>
        <dbReference type="SAM" id="Phobius"/>
    </source>
</evidence>
<evidence type="ECO:0000256" key="7">
    <source>
        <dbReference type="PIRSR" id="PIRSR600715-1"/>
    </source>
</evidence>
<dbReference type="GO" id="GO:0016780">
    <property type="term" value="F:phosphotransferase activity, for other substituted phosphate groups"/>
    <property type="evidence" value="ECO:0007669"/>
    <property type="project" value="InterPro"/>
</dbReference>
<proteinExistence type="predicted"/>
<dbReference type="EMBL" id="CP062983">
    <property type="protein sequence ID" value="QPC83535.1"/>
    <property type="molecule type" value="Genomic_DNA"/>
</dbReference>
<keyword evidence="7" id="KW-0479">Metal-binding</keyword>
<dbReference type="GO" id="GO:0071555">
    <property type="term" value="P:cell wall organization"/>
    <property type="evidence" value="ECO:0007669"/>
    <property type="project" value="TreeGrafter"/>
</dbReference>
<organism evidence="9 10">
    <name type="scientific">Phototrophicus methaneseepsis</name>
    <dbReference type="NCBI Taxonomy" id="2710758"/>
    <lineage>
        <taxon>Bacteria</taxon>
        <taxon>Bacillati</taxon>
        <taxon>Chloroflexota</taxon>
        <taxon>Candidatus Thermofontia</taxon>
        <taxon>Phototrophicales</taxon>
        <taxon>Phototrophicaceae</taxon>
        <taxon>Phototrophicus</taxon>
    </lineage>
</organism>
<dbReference type="GO" id="GO:0005886">
    <property type="term" value="C:plasma membrane"/>
    <property type="evidence" value="ECO:0007669"/>
    <property type="project" value="UniProtKB-SubCell"/>
</dbReference>
<dbReference type="CDD" id="cd06853">
    <property type="entry name" value="GT_WecA_like"/>
    <property type="match status" value="1"/>
</dbReference>
<dbReference type="PANTHER" id="PTHR22926">
    <property type="entry name" value="PHOSPHO-N-ACETYLMURAMOYL-PENTAPEPTIDE-TRANSFERASE"/>
    <property type="match status" value="1"/>
</dbReference>
<keyword evidence="5 8" id="KW-1133">Transmembrane helix</keyword>
<feature type="binding site" evidence="7">
    <location>
        <position position="147"/>
    </location>
    <ligand>
        <name>Mg(2+)</name>
        <dbReference type="ChEBI" id="CHEBI:18420"/>
    </ligand>
</feature>
<keyword evidence="2" id="KW-1003">Cell membrane</keyword>
<evidence type="ECO:0000313" key="9">
    <source>
        <dbReference type="EMBL" id="QPC83535.1"/>
    </source>
</evidence>
<accession>A0A7S8IED3</accession>
<protein>
    <submittedName>
        <fullName evidence="9">Undecaprenyl/decaprenyl-phosphate alpha-N-acetylglucosaminyl 1-phosphate transferase</fullName>
    </submittedName>
</protein>
<feature type="transmembrane region" description="Helical" evidence="8">
    <location>
        <begin position="132"/>
        <end position="149"/>
    </location>
</feature>
<gene>
    <name evidence="9" type="ORF">G4Y79_03890</name>
</gene>
<evidence type="ECO:0000256" key="5">
    <source>
        <dbReference type="ARBA" id="ARBA00022989"/>
    </source>
</evidence>
<dbReference type="GO" id="GO:0046872">
    <property type="term" value="F:metal ion binding"/>
    <property type="evidence" value="ECO:0007669"/>
    <property type="project" value="UniProtKB-KW"/>
</dbReference>
<feature type="transmembrane region" description="Helical" evidence="8">
    <location>
        <begin position="50"/>
        <end position="68"/>
    </location>
</feature>
<dbReference type="InterPro" id="IPR000715">
    <property type="entry name" value="Glycosyl_transferase_4"/>
</dbReference>
<dbReference type="PANTHER" id="PTHR22926:SF3">
    <property type="entry name" value="UNDECAPRENYL-PHOSPHATE ALPHA-N-ACETYLGLUCOSAMINYL 1-PHOSPHATE TRANSFERASE"/>
    <property type="match status" value="1"/>
</dbReference>
<keyword evidence="3 9" id="KW-0808">Transferase</keyword>
<dbReference type="RefSeq" id="WP_195171601.1">
    <property type="nucleotide sequence ID" value="NZ_CP062983.1"/>
</dbReference>